<dbReference type="OrthoDB" id="6581954at2759"/>
<sequence length="716" mass="78203">MEFVKKVGRWFAPPPDKAADGRDQWPSRTAFVLASMGGCAGMGNLLRYPSQVYNNYGLQWFIPYLLAIFLIAIPVLTLEIAIGNAYRGGSVVAYNTMNHRLKGAGLAILFIGFVVGPYFVVNLAWIMTYFRYSFQSPLPWAGQGNDFFMNVVVANPAPIPGSLSEDMSRVVSYTSYPGMGVIPETAAWCLFTWFLVWLCIFRGVGLTGRVIYWTMGLPIVITIILIGRSCSLPNASQGVAAFWTTWRSEELGKGSLWQTACGQVFFSIGVGFGYFTSYASYNRQHSNAVADALMIATSNAVFENVAAFAVYGVVGFVGLWPWESKEPIGGFTIGFLTLPLAIVEMPAANFWAVMLFFTLMVLGFSSAFAMLDAVVTLWMDSGTKLSRPIVVTTLVTISFLLSLPYSTEFGYYLLDGVDRWINNVALVFVVFTECVASTTVYRWRDVQGQVGLPAFATYNFGYFGGLLIGLVVSHTVSAPAGCGAGFGIYVVSVLVAIFIGKTPDVKAPSFWKKSVFVSRFWFLALYSGNQLTADLNVVVGSNGNWALPSWWAPLLRYISGPILAIVYSFSYPDFYSKRQDPIYIYGFALAHCSLLFIGLGLVVPRWFDSLIPPHRRNEGRIPYAPLVTLDPDELRERQRLEAGADDLIAGAGVDPGAQRAAAQQDDVASSADARANSEEKIASEAGADGAGLEKTSSSEQDIAAPLPVKEKPADVR</sequence>
<keyword evidence="4" id="KW-1133">Transmembrane helix</keyword>
<dbReference type="STRING" id="196109.A0A136IWW7"/>
<keyword evidence="2" id="KW-0813">Transport</keyword>
<dbReference type="GO" id="GO:0035725">
    <property type="term" value="P:sodium ion transmembrane transport"/>
    <property type="evidence" value="ECO:0007669"/>
    <property type="project" value="TreeGrafter"/>
</dbReference>
<keyword evidence="5" id="KW-0472">Membrane</keyword>
<evidence type="ECO:0000256" key="4">
    <source>
        <dbReference type="ARBA" id="ARBA00022989"/>
    </source>
</evidence>
<name>A0A136IWW7_9PEZI</name>
<feature type="compositionally biased region" description="Low complexity" evidence="6">
    <location>
        <begin position="658"/>
        <end position="674"/>
    </location>
</feature>
<evidence type="ECO:0000256" key="6">
    <source>
        <dbReference type="SAM" id="MobiDB-lite"/>
    </source>
</evidence>
<dbReference type="InterPro" id="IPR000175">
    <property type="entry name" value="Na/ntran_symport"/>
</dbReference>
<dbReference type="PRINTS" id="PR00176">
    <property type="entry name" value="NANEUSMPORT"/>
</dbReference>
<dbReference type="InParanoid" id="A0A136IWW7"/>
<dbReference type="PANTHER" id="PTHR11616">
    <property type="entry name" value="SODIUM/CHLORIDE DEPENDENT TRANSPORTER"/>
    <property type="match status" value="1"/>
</dbReference>
<dbReference type="Pfam" id="PF00209">
    <property type="entry name" value="SNF"/>
    <property type="match status" value="1"/>
</dbReference>
<protein>
    <submittedName>
        <fullName evidence="7">Sodium-dependent noradrenaline transporter</fullName>
    </submittedName>
</protein>
<dbReference type="PROSITE" id="PS50267">
    <property type="entry name" value="NA_NEUROTRAN_SYMP_3"/>
    <property type="match status" value="1"/>
</dbReference>
<evidence type="ECO:0000313" key="8">
    <source>
        <dbReference type="Proteomes" id="UP000070501"/>
    </source>
</evidence>
<dbReference type="Proteomes" id="UP000070501">
    <property type="component" value="Unassembled WGS sequence"/>
</dbReference>
<evidence type="ECO:0000313" key="7">
    <source>
        <dbReference type="EMBL" id="KXJ89402.1"/>
    </source>
</evidence>
<keyword evidence="3" id="KW-0812">Transmembrane</keyword>
<dbReference type="InterPro" id="IPR037272">
    <property type="entry name" value="SNS_sf"/>
</dbReference>
<dbReference type="GO" id="GO:0005886">
    <property type="term" value="C:plasma membrane"/>
    <property type="evidence" value="ECO:0007669"/>
    <property type="project" value="TreeGrafter"/>
</dbReference>
<evidence type="ECO:0000256" key="5">
    <source>
        <dbReference type="ARBA" id="ARBA00023136"/>
    </source>
</evidence>
<keyword evidence="8" id="KW-1185">Reference proteome</keyword>
<evidence type="ECO:0000256" key="3">
    <source>
        <dbReference type="ARBA" id="ARBA00022692"/>
    </source>
</evidence>
<reference evidence="8" key="1">
    <citation type="submission" date="2016-02" db="EMBL/GenBank/DDBJ databases">
        <title>Draft genome sequence of Microdochium bolleyi, a fungal endophyte of beachgrass.</title>
        <authorList>
            <consortium name="DOE Joint Genome Institute"/>
            <person name="David A.S."/>
            <person name="May G."/>
            <person name="Haridas S."/>
            <person name="Lim J."/>
            <person name="Wang M."/>
            <person name="Labutti K."/>
            <person name="Lipzen A."/>
            <person name="Barry K."/>
            <person name="Grigoriev I.V."/>
        </authorList>
    </citation>
    <scope>NUCLEOTIDE SEQUENCE [LARGE SCALE GENOMIC DNA]</scope>
    <source>
        <strain evidence="8">J235TASD1</strain>
    </source>
</reference>
<organism evidence="7 8">
    <name type="scientific">Microdochium bolleyi</name>
    <dbReference type="NCBI Taxonomy" id="196109"/>
    <lineage>
        <taxon>Eukaryota</taxon>
        <taxon>Fungi</taxon>
        <taxon>Dikarya</taxon>
        <taxon>Ascomycota</taxon>
        <taxon>Pezizomycotina</taxon>
        <taxon>Sordariomycetes</taxon>
        <taxon>Xylariomycetidae</taxon>
        <taxon>Xylariales</taxon>
        <taxon>Microdochiaceae</taxon>
        <taxon>Microdochium</taxon>
    </lineage>
</organism>
<proteinExistence type="predicted"/>
<evidence type="ECO:0000256" key="1">
    <source>
        <dbReference type="ARBA" id="ARBA00004141"/>
    </source>
</evidence>
<feature type="region of interest" description="Disordered" evidence="6">
    <location>
        <begin position="658"/>
        <end position="716"/>
    </location>
</feature>
<dbReference type="PANTHER" id="PTHR11616:SF240">
    <property type="entry name" value="BLOATED TUBULES, ISOFORM B-RELATED"/>
    <property type="match status" value="1"/>
</dbReference>
<gene>
    <name evidence="7" type="ORF">Micbo1qcDRAFT_212802</name>
</gene>
<evidence type="ECO:0000256" key="2">
    <source>
        <dbReference type="ARBA" id="ARBA00022448"/>
    </source>
</evidence>
<dbReference type="SUPFAM" id="SSF161070">
    <property type="entry name" value="SNF-like"/>
    <property type="match status" value="1"/>
</dbReference>
<dbReference type="CDD" id="cd11554">
    <property type="entry name" value="SLC6sbd_u2"/>
    <property type="match status" value="1"/>
</dbReference>
<accession>A0A136IWW7</accession>
<dbReference type="EMBL" id="KQ964255">
    <property type="protein sequence ID" value="KXJ89402.1"/>
    <property type="molecule type" value="Genomic_DNA"/>
</dbReference>
<dbReference type="AlphaFoldDB" id="A0A136IWW7"/>
<comment type="subcellular location">
    <subcellularLocation>
        <location evidence="1">Membrane</location>
        <topology evidence="1">Multi-pass membrane protein</topology>
    </subcellularLocation>
</comment>